<dbReference type="AlphaFoldDB" id="A0A9X9A6Q8"/>
<dbReference type="InterPro" id="IPR000424">
    <property type="entry name" value="Primosome_PriB/ssb"/>
</dbReference>
<reference evidence="2 3" key="1">
    <citation type="journal article" date="2019" name="Environ. Microbiol.">
        <title>An active ?-lactamase is a part of an orchestrated cell wall stress resistance network of Bacillus subtilis and related rhizosphere species.</title>
        <authorList>
            <person name="Bucher T."/>
            <person name="Keren-Paz A."/>
            <person name="Hausser J."/>
            <person name="Olender T."/>
            <person name="Cytryn E."/>
            <person name="Kolodkin-Gal I."/>
        </authorList>
    </citation>
    <scope>NUCLEOTIDE SEQUENCE [LARGE SCALE GENOMIC DNA]</scope>
    <source>
        <strain evidence="2 3">I32</strain>
    </source>
</reference>
<proteinExistence type="predicted"/>
<dbReference type="Proteomes" id="UP000308444">
    <property type="component" value="Unassembled WGS sequence"/>
</dbReference>
<evidence type="ECO:0000313" key="3">
    <source>
        <dbReference type="Proteomes" id="UP000308444"/>
    </source>
</evidence>
<name>A0A9X9A6Q8_BACCE</name>
<organism evidence="2 3">
    <name type="scientific">Bacillus cereus</name>
    <dbReference type="NCBI Taxonomy" id="1396"/>
    <lineage>
        <taxon>Bacteria</taxon>
        <taxon>Bacillati</taxon>
        <taxon>Bacillota</taxon>
        <taxon>Bacilli</taxon>
        <taxon>Bacillales</taxon>
        <taxon>Bacillaceae</taxon>
        <taxon>Bacillus</taxon>
        <taxon>Bacillus cereus group</taxon>
    </lineage>
</organism>
<keyword evidence="1 2" id="KW-0238">DNA-binding</keyword>
<gene>
    <name evidence="2" type="ORF">FC695_24190</name>
</gene>
<comment type="caution">
    <text evidence="2">The sequence shown here is derived from an EMBL/GenBank/DDBJ whole genome shotgun (WGS) entry which is preliminary data.</text>
</comment>
<protein>
    <submittedName>
        <fullName evidence="2">Single-stranded DNA-binding protein</fullName>
    </submittedName>
</protein>
<dbReference type="GO" id="GO:0003697">
    <property type="term" value="F:single-stranded DNA binding"/>
    <property type="evidence" value="ECO:0007669"/>
    <property type="project" value="InterPro"/>
</dbReference>
<dbReference type="PROSITE" id="PS50935">
    <property type="entry name" value="SSB"/>
    <property type="match status" value="1"/>
</dbReference>
<accession>A0A9X9A6Q8</accession>
<evidence type="ECO:0000256" key="1">
    <source>
        <dbReference type="PROSITE-ProRule" id="PRU00252"/>
    </source>
</evidence>
<sequence length="31" mass="3784">MSVLLNYYIYNLVRRFNRVVLIGRLTKEPEL</sequence>
<feature type="non-terminal residue" evidence="2">
    <location>
        <position position="31"/>
    </location>
</feature>
<dbReference type="EMBL" id="SZOH01001900">
    <property type="protein sequence ID" value="TKI98515.1"/>
    <property type="molecule type" value="Genomic_DNA"/>
</dbReference>
<evidence type="ECO:0000313" key="2">
    <source>
        <dbReference type="EMBL" id="TKI98515.1"/>
    </source>
</evidence>